<dbReference type="PANTHER" id="PTHR21191:SF7">
    <property type="entry name" value="AQUAPORIN-11"/>
    <property type="match status" value="1"/>
</dbReference>
<protein>
    <submittedName>
        <fullName evidence="7">Aquaporinaquaporin-11</fullName>
    </submittedName>
</protein>
<name>A0AA35K9F4_9SAUR</name>
<dbReference type="InterPro" id="IPR023271">
    <property type="entry name" value="Aquaporin-like"/>
</dbReference>
<evidence type="ECO:0000256" key="1">
    <source>
        <dbReference type="ARBA" id="ARBA00004141"/>
    </source>
</evidence>
<sequence length="258" mass="28983">MENDHTTMLFLIMGGGTLLLATEVRAVTRSLVGHLELQLFLLEMLATFQLCACFGMLHPLAQLENHTQLYLGHLYSFLTMHFLLTLSESISNPTCILLDILQKGISMKQGGLKIVAQFIGAFLAKLYQNAVWFVGISNLFPHPQECSNPLKTYFLKALCTELVTSITFQFTVLESQSQEIRVRANVLSLTITSLVYAGGHLTGAIFNPALAFSLHISCFAEPEKFWNYLLVYWVAPCIGSVLVFLVWDEILPLLHRQR</sequence>
<evidence type="ECO:0000256" key="6">
    <source>
        <dbReference type="SAM" id="Phobius"/>
    </source>
</evidence>
<dbReference type="AlphaFoldDB" id="A0AA35K9F4"/>
<keyword evidence="5" id="KW-0813">Transport</keyword>
<keyword evidence="8" id="KW-1185">Reference proteome</keyword>
<organism evidence="7 8">
    <name type="scientific">Podarcis lilfordi</name>
    <name type="common">Lilford's wall lizard</name>
    <dbReference type="NCBI Taxonomy" id="74358"/>
    <lineage>
        <taxon>Eukaryota</taxon>
        <taxon>Metazoa</taxon>
        <taxon>Chordata</taxon>
        <taxon>Craniata</taxon>
        <taxon>Vertebrata</taxon>
        <taxon>Euteleostomi</taxon>
        <taxon>Lepidosauria</taxon>
        <taxon>Squamata</taxon>
        <taxon>Bifurcata</taxon>
        <taxon>Unidentata</taxon>
        <taxon>Episquamata</taxon>
        <taxon>Laterata</taxon>
        <taxon>Lacertibaenia</taxon>
        <taxon>Lacertidae</taxon>
        <taxon>Podarcis</taxon>
    </lineage>
</organism>
<evidence type="ECO:0000256" key="4">
    <source>
        <dbReference type="ARBA" id="ARBA00023136"/>
    </source>
</evidence>
<dbReference type="Pfam" id="PF00230">
    <property type="entry name" value="MIP"/>
    <property type="match status" value="1"/>
</dbReference>
<keyword evidence="2 5" id="KW-0812">Transmembrane</keyword>
<dbReference type="GO" id="GO:0015267">
    <property type="term" value="F:channel activity"/>
    <property type="evidence" value="ECO:0007669"/>
    <property type="project" value="InterPro"/>
</dbReference>
<proteinExistence type="inferred from homology"/>
<accession>A0AA35K9F4</accession>
<comment type="subcellular location">
    <subcellularLocation>
        <location evidence="1">Membrane</location>
        <topology evidence="1">Multi-pass membrane protein</topology>
    </subcellularLocation>
</comment>
<comment type="similarity">
    <text evidence="5">Belongs to the MIP/aquaporin (TC 1.A.8) family.</text>
</comment>
<evidence type="ECO:0000256" key="3">
    <source>
        <dbReference type="ARBA" id="ARBA00022989"/>
    </source>
</evidence>
<keyword evidence="4 6" id="KW-0472">Membrane</keyword>
<evidence type="ECO:0000313" key="7">
    <source>
        <dbReference type="EMBL" id="CAI5773506.1"/>
    </source>
</evidence>
<feature type="transmembrane region" description="Helical" evidence="6">
    <location>
        <begin position="185"/>
        <end position="206"/>
    </location>
</feature>
<dbReference type="InterPro" id="IPR000425">
    <property type="entry name" value="MIP"/>
</dbReference>
<gene>
    <name evidence="7" type="ORF">PODLI_1B029092</name>
</gene>
<dbReference type="Gene3D" id="1.20.1080.10">
    <property type="entry name" value="Glycerol uptake facilitator protein"/>
    <property type="match status" value="1"/>
</dbReference>
<evidence type="ECO:0000256" key="5">
    <source>
        <dbReference type="RuleBase" id="RU000477"/>
    </source>
</evidence>
<dbReference type="PRINTS" id="PR00783">
    <property type="entry name" value="MINTRINSICP"/>
</dbReference>
<dbReference type="Proteomes" id="UP001178461">
    <property type="component" value="Chromosome 4"/>
</dbReference>
<dbReference type="PANTHER" id="PTHR21191">
    <property type="entry name" value="AQUAPORIN"/>
    <property type="match status" value="1"/>
</dbReference>
<dbReference type="GO" id="GO:0005737">
    <property type="term" value="C:cytoplasm"/>
    <property type="evidence" value="ECO:0007669"/>
    <property type="project" value="TreeGrafter"/>
</dbReference>
<dbReference type="SUPFAM" id="SSF81338">
    <property type="entry name" value="Aquaporin-like"/>
    <property type="match status" value="1"/>
</dbReference>
<feature type="transmembrane region" description="Helical" evidence="6">
    <location>
        <begin position="226"/>
        <end position="247"/>
    </location>
</feature>
<keyword evidence="3 6" id="KW-1133">Transmembrane helix</keyword>
<evidence type="ECO:0000313" key="8">
    <source>
        <dbReference type="Proteomes" id="UP001178461"/>
    </source>
</evidence>
<feature type="transmembrane region" description="Helical" evidence="6">
    <location>
        <begin position="39"/>
        <end position="57"/>
    </location>
</feature>
<feature type="transmembrane region" description="Helical" evidence="6">
    <location>
        <begin position="6"/>
        <end position="27"/>
    </location>
</feature>
<dbReference type="InterPro" id="IPR051883">
    <property type="entry name" value="AQP11/12_channel"/>
</dbReference>
<feature type="transmembrane region" description="Helical" evidence="6">
    <location>
        <begin position="69"/>
        <end position="90"/>
    </location>
</feature>
<dbReference type="GO" id="GO:0016020">
    <property type="term" value="C:membrane"/>
    <property type="evidence" value="ECO:0007669"/>
    <property type="project" value="UniProtKB-SubCell"/>
</dbReference>
<evidence type="ECO:0000256" key="2">
    <source>
        <dbReference type="ARBA" id="ARBA00022692"/>
    </source>
</evidence>
<dbReference type="EMBL" id="OX395129">
    <property type="protein sequence ID" value="CAI5773506.1"/>
    <property type="molecule type" value="Genomic_DNA"/>
</dbReference>
<reference evidence="7" key="1">
    <citation type="submission" date="2022-12" db="EMBL/GenBank/DDBJ databases">
        <authorList>
            <person name="Alioto T."/>
            <person name="Alioto T."/>
            <person name="Gomez Garrido J."/>
        </authorList>
    </citation>
    <scope>NUCLEOTIDE SEQUENCE</scope>
</reference>